<dbReference type="PATRIC" id="fig|1365248.3.peg.4731"/>
<comment type="caution">
    <text evidence="1">The sequence shown here is derived from an EMBL/GenBank/DDBJ whole genome shotgun (WGS) entry which is preliminary data.</text>
</comment>
<organism evidence="1 2">
    <name type="scientific">Pseudoalteromonas luteoviolacea CPMOR-1</name>
    <dbReference type="NCBI Taxonomy" id="1365248"/>
    <lineage>
        <taxon>Bacteria</taxon>
        <taxon>Pseudomonadati</taxon>
        <taxon>Pseudomonadota</taxon>
        <taxon>Gammaproteobacteria</taxon>
        <taxon>Alteromonadales</taxon>
        <taxon>Pseudoalteromonadaceae</taxon>
        <taxon>Pseudoalteromonas</taxon>
    </lineage>
</organism>
<name>A0A167I1F1_9GAMM</name>
<proteinExistence type="predicted"/>
<gene>
    <name evidence="1" type="ORF">N473_26290</name>
</gene>
<protein>
    <submittedName>
        <fullName evidence="1">Uncharacterized protein</fullName>
    </submittedName>
</protein>
<evidence type="ECO:0000313" key="1">
    <source>
        <dbReference type="EMBL" id="KZN58791.1"/>
    </source>
</evidence>
<accession>A0A167I1F1</accession>
<reference evidence="1 2" key="1">
    <citation type="submission" date="2013-07" db="EMBL/GenBank/DDBJ databases">
        <title>Comparative Genomic and Metabolomic Analysis of Twelve Strains of Pseudoalteromonas luteoviolacea.</title>
        <authorList>
            <person name="Vynne N.G."/>
            <person name="Mansson M."/>
            <person name="Gram L."/>
        </authorList>
    </citation>
    <scope>NUCLEOTIDE SEQUENCE [LARGE SCALE GENOMIC DNA]</scope>
    <source>
        <strain evidence="1 2">CPMOR-1</strain>
    </source>
</reference>
<dbReference type="AlphaFoldDB" id="A0A167I1F1"/>
<sequence>MGHFNRTESIHLYKLSNLAKTGKAWILKRVQDDMVQKASDSERSECASFAQGEMSRFIALHSTFPSP</sequence>
<dbReference type="EMBL" id="AUYC01000070">
    <property type="protein sequence ID" value="KZN58791.1"/>
    <property type="molecule type" value="Genomic_DNA"/>
</dbReference>
<dbReference type="Proteomes" id="UP000076486">
    <property type="component" value="Unassembled WGS sequence"/>
</dbReference>
<evidence type="ECO:0000313" key="2">
    <source>
        <dbReference type="Proteomes" id="UP000076486"/>
    </source>
</evidence>